<keyword evidence="3" id="KW-1185">Reference proteome</keyword>
<sequence>CTHASRSSREGLGPRDDGDKPTARRALPADRRGALPQLRWPQRAGAEVARPVLGDGRHRRPLPPSRHDRRRHRTKAALLCRPDIRRLIGRRHAALLRRPGADEVVGAVGARPQVHGRGRSDKAGAAAACHRPRRHAGGAPGHAAHVEVAGRVARPRQRAHRRPDAEAPARLAAAALRHLLRTGSVEVASDN</sequence>
<reference evidence="2" key="3">
    <citation type="submission" date="2022-06" db="UniProtKB">
        <authorList>
            <consortium name="EnsemblPlants"/>
        </authorList>
    </citation>
    <scope>IDENTIFICATION</scope>
</reference>
<reference evidence="2" key="2">
    <citation type="submission" date="2018-03" db="EMBL/GenBank/DDBJ databases">
        <title>The Triticum urartu genome reveals the dynamic nature of wheat genome evolution.</title>
        <authorList>
            <person name="Ling H."/>
            <person name="Ma B."/>
            <person name="Shi X."/>
            <person name="Liu H."/>
            <person name="Dong L."/>
            <person name="Sun H."/>
            <person name="Cao Y."/>
            <person name="Gao Q."/>
            <person name="Zheng S."/>
            <person name="Li Y."/>
            <person name="Yu Y."/>
            <person name="Du H."/>
            <person name="Qi M."/>
            <person name="Li Y."/>
            <person name="Yu H."/>
            <person name="Cui Y."/>
            <person name="Wang N."/>
            <person name="Chen C."/>
            <person name="Wu H."/>
            <person name="Zhao Y."/>
            <person name="Zhang J."/>
            <person name="Li Y."/>
            <person name="Zhou W."/>
            <person name="Zhang B."/>
            <person name="Hu W."/>
            <person name="Eijk M."/>
            <person name="Tang J."/>
            <person name="Witsenboer H."/>
            <person name="Zhao S."/>
            <person name="Li Z."/>
            <person name="Zhang A."/>
            <person name="Wang D."/>
            <person name="Liang C."/>
        </authorList>
    </citation>
    <scope>NUCLEOTIDE SEQUENCE [LARGE SCALE GENOMIC DNA]</scope>
    <source>
        <strain evidence="2">cv. G1812</strain>
    </source>
</reference>
<dbReference type="Proteomes" id="UP000015106">
    <property type="component" value="Chromosome 3"/>
</dbReference>
<dbReference type="AlphaFoldDB" id="A0A8R7PW60"/>
<evidence type="ECO:0000256" key="1">
    <source>
        <dbReference type="SAM" id="MobiDB-lite"/>
    </source>
</evidence>
<name>A0A8R7PW60_TRIUA</name>
<organism evidence="2 3">
    <name type="scientific">Triticum urartu</name>
    <name type="common">Red wild einkorn</name>
    <name type="synonym">Crithodium urartu</name>
    <dbReference type="NCBI Taxonomy" id="4572"/>
    <lineage>
        <taxon>Eukaryota</taxon>
        <taxon>Viridiplantae</taxon>
        <taxon>Streptophyta</taxon>
        <taxon>Embryophyta</taxon>
        <taxon>Tracheophyta</taxon>
        <taxon>Spermatophyta</taxon>
        <taxon>Magnoliopsida</taxon>
        <taxon>Liliopsida</taxon>
        <taxon>Poales</taxon>
        <taxon>Poaceae</taxon>
        <taxon>BOP clade</taxon>
        <taxon>Pooideae</taxon>
        <taxon>Triticodae</taxon>
        <taxon>Triticeae</taxon>
        <taxon>Triticinae</taxon>
        <taxon>Triticum</taxon>
    </lineage>
</organism>
<dbReference type="Gramene" id="TuG1812G0300003492.01.T01">
    <property type="protein sequence ID" value="TuG1812G0300003492.01.T01.cds397975"/>
    <property type="gene ID" value="TuG1812G0300003492.01"/>
</dbReference>
<feature type="compositionally biased region" description="Basic and acidic residues" evidence="1">
    <location>
        <begin position="7"/>
        <end position="33"/>
    </location>
</feature>
<feature type="region of interest" description="Disordered" evidence="1">
    <location>
        <begin position="1"/>
        <end position="74"/>
    </location>
</feature>
<reference evidence="3" key="1">
    <citation type="journal article" date="2013" name="Nature">
        <title>Draft genome of the wheat A-genome progenitor Triticum urartu.</title>
        <authorList>
            <person name="Ling H.Q."/>
            <person name="Zhao S."/>
            <person name="Liu D."/>
            <person name="Wang J."/>
            <person name="Sun H."/>
            <person name="Zhang C."/>
            <person name="Fan H."/>
            <person name="Li D."/>
            <person name="Dong L."/>
            <person name="Tao Y."/>
            <person name="Gao C."/>
            <person name="Wu H."/>
            <person name="Li Y."/>
            <person name="Cui Y."/>
            <person name="Guo X."/>
            <person name="Zheng S."/>
            <person name="Wang B."/>
            <person name="Yu K."/>
            <person name="Liang Q."/>
            <person name="Yang W."/>
            <person name="Lou X."/>
            <person name="Chen J."/>
            <person name="Feng M."/>
            <person name="Jian J."/>
            <person name="Zhang X."/>
            <person name="Luo G."/>
            <person name="Jiang Y."/>
            <person name="Liu J."/>
            <person name="Wang Z."/>
            <person name="Sha Y."/>
            <person name="Zhang B."/>
            <person name="Wu H."/>
            <person name="Tang D."/>
            <person name="Shen Q."/>
            <person name="Xue P."/>
            <person name="Zou S."/>
            <person name="Wang X."/>
            <person name="Liu X."/>
            <person name="Wang F."/>
            <person name="Yang Y."/>
            <person name="An X."/>
            <person name="Dong Z."/>
            <person name="Zhang K."/>
            <person name="Zhang X."/>
            <person name="Luo M.C."/>
            <person name="Dvorak J."/>
            <person name="Tong Y."/>
            <person name="Wang J."/>
            <person name="Yang H."/>
            <person name="Li Z."/>
            <person name="Wang D."/>
            <person name="Zhang A."/>
            <person name="Wang J."/>
        </authorList>
    </citation>
    <scope>NUCLEOTIDE SEQUENCE</scope>
    <source>
        <strain evidence="3">cv. G1812</strain>
    </source>
</reference>
<evidence type="ECO:0000313" key="3">
    <source>
        <dbReference type="Proteomes" id="UP000015106"/>
    </source>
</evidence>
<proteinExistence type="predicted"/>
<protein>
    <submittedName>
        <fullName evidence="2">Uncharacterized protein</fullName>
    </submittedName>
</protein>
<accession>A0A8R7PW60</accession>
<feature type="compositionally biased region" description="Basic residues" evidence="1">
    <location>
        <begin position="57"/>
        <end position="74"/>
    </location>
</feature>
<evidence type="ECO:0000313" key="2">
    <source>
        <dbReference type="EnsemblPlants" id="TuG1812G0300003492.01.T01.cds397975"/>
    </source>
</evidence>
<dbReference type="EnsemblPlants" id="TuG1812G0300003492.01.T01">
    <property type="protein sequence ID" value="TuG1812G0300003492.01.T01.cds397975"/>
    <property type="gene ID" value="TuG1812G0300003492.01"/>
</dbReference>